<dbReference type="SUPFAM" id="SSF69572">
    <property type="entry name" value="Activating enzymes of the ubiquitin-like proteins"/>
    <property type="match status" value="1"/>
</dbReference>
<dbReference type="InterPro" id="IPR035985">
    <property type="entry name" value="Ubiquitin-activating_enz"/>
</dbReference>
<protein>
    <submittedName>
        <fullName evidence="3">Molybdopterin-synthase adenylyltransferase</fullName>
    </submittedName>
</protein>
<dbReference type="FunFam" id="3.40.50.720:FF:000080">
    <property type="entry name" value="Thiazole biosynthesis adenylyltransferase ThiF"/>
    <property type="match status" value="1"/>
</dbReference>
<dbReference type="AlphaFoldDB" id="A0A0F4QNF5"/>
<dbReference type="EMBL" id="JXYA01000021">
    <property type="protein sequence ID" value="KJZ09181.1"/>
    <property type="molecule type" value="Genomic_DNA"/>
</dbReference>
<keyword evidence="3" id="KW-0548">Nucleotidyltransferase</keyword>
<dbReference type="GO" id="GO:0016779">
    <property type="term" value="F:nucleotidyltransferase activity"/>
    <property type="evidence" value="ECO:0007669"/>
    <property type="project" value="UniProtKB-KW"/>
</dbReference>
<evidence type="ECO:0000256" key="1">
    <source>
        <dbReference type="ARBA" id="ARBA00009919"/>
    </source>
</evidence>
<proteinExistence type="inferred from homology"/>
<comment type="caution">
    <text evidence="3">The sequence shown here is derived from an EMBL/GenBank/DDBJ whole genome shotgun (WGS) entry which is preliminary data.</text>
</comment>
<accession>A0A0F4QNF5</accession>
<dbReference type="InterPro" id="IPR045886">
    <property type="entry name" value="ThiF/MoeB/HesA"/>
</dbReference>
<dbReference type="NCBIfam" id="NF004281">
    <property type="entry name" value="PRK05690.1"/>
    <property type="match status" value="1"/>
</dbReference>
<reference evidence="3 4" key="1">
    <citation type="journal article" date="2015" name="BMC Genomics">
        <title>Genome mining reveals unlocked bioactive potential of marine Gram-negative bacteria.</title>
        <authorList>
            <person name="Machado H."/>
            <person name="Sonnenschein E.C."/>
            <person name="Melchiorsen J."/>
            <person name="Gram L."/>
        </authorList>
    </citation>
    <scope>NUCLEOTIDE SEQUENCE [LARGE SCALE GENOMIC DNA]</scope>
    <source>
        <strain evidence="3 4">S2471</strain>
    </source>
</reference>
<evidence type="ECO:0000313" key="4">
    <source>
        <dbReference type="Proteomes" id="UP000033452"/>
    </source>
</evidence>
<dbReference type="PANTHER" id="PTHR10953">
    <property type="entry name" value="UBIQUITIN-ACTIVATING ENZYME E1"/>
    <property type="match status" value="1"/>
</dbReference>
<gene>
    <name evidence="3" type="ORF">TW77_10680</name>
</gene>
<evidence type="ECO:0000313" key="3">
    <source>
        <dbReference type="EMBL" id="KJZ09181.1"/>
    </source>
</evidence>
<dbReference type="Pfam" id="PF00899">
    <property type="entry name" value="ThiF"/>
    <property type="match status" value="1"/>
</dbReference>
<dbReference type="PATRIC" id="fig|43658.5.peg.2265"/>
<dbReference type="OrthoDB" id="9804286at2"/>
<dbReference type="Proteomes" id="UP000033452">
    <property type="component" value="Unassembled WGS sequence"/>
</dbReference>
<keyword evidence="4" id="KW-1185">Reference proteome</keyword>
<dbReference type="RefSeq" id="WP_046004963.1">
    <property type="nucleotide sequence ID" value="NZ_JXYA01000021.1"/>
</dbReference>
<dbReference type="CDD" id="cd00757">
    <property type="entry name" value="ThiF_MoeB_HesA_family"/>
    <property type="match status" value="1"/>
</dbReference>
<dbReference type="GO" id="GO:0008146">
    <property type="term" value="F:sulfotransferase activity"/>
    <property type="evidence" value="ECO:0007669"/>
    <property type="project" value="TreeGrafter"/>
</dbReference>
<evidence type="ECO:0000259" key="2">
    <source>
        <dbReference type="Pfam" id="PF00899"/>
    </source>
</evidence>
<comment type="similarity">
    <text evidence="1">Belongs to the HesA/MoeB/ThiF family.</text>
</comment>
<dbReference type="Gene3D" id="3.40.50.720">
    <property type="entry name" value="NAD(P)-binding Rossmann-like Domain"/>
    <property type="match status" value="1"/>
</dbReference>
<dbReference type="GO" id="GO:0004792">
    <property type="term" value="F:thiosulfate-cyanide sulfurtransferase activity"/>
    <property type="evidence" value="ECO:0007669"/>
    <property type="project" value="TreeGrafter"/>
</dbReference>
<name>A0A0F4QNF5_9GAMM</name>
<sequence>MSTELSDKERLRYSRHLLLNEVSEAGQLRLKQARVAVVGCGGLGSPALFYLAASGVGQLTFCDDDAVELSNLQRQILYKVSHIGQPKAKAAGKVLASLNNQISLIPQPVKLNNSNIDSILQDSDWILDCSDNFATRYLLNQYCVQQRKVLISGAALGTQGQFMAFDFRASSPCYHCIFPKSSAQPVLNCQNAGVVSPLLGIIGSMQAMKAVSLIISDVPDKHSEMIVVDALSLQQRQFTLERDTACSVCG</sequence>
<organism evidence="3 4">
    <name type="scientific">Pseudoalteromonas rubra</name>
    <dbReference type="NCBI Taxonomy" id="43658"/>
    <lineage>
        <taxon>Bacteria</taxon>
        <taxon>Pseudomonadati</taxon>
        <taxon>Pseudomonadota</taxon>
        <taxon>Gammaproteobacteria</taxon>
        <taxon>Alteromonadales</taxon>
        <taxon>Pseudoalteromonadaceae</taxon>
        <taxon>Pseudoalteromonas</taxon>
    </lineage>
</organism>
<feature type="domain" description="THIF-type NAD/FAD binding fold" evidence="2">
    <location>
        <begin position="13"/>
        <end position="248"/>
    </location>
</feature>
<dbReference type="GO" id="GO:0008641">
    <property type="term" value="F:ubiquitin-like modifier activating enzyme activity"/>
    <property type="evidence" value="ECO:0007669"/>
    <property type="project" value="InterPro"/>
</dbReference>
<dbReference type="GO" id="GO:0005829">
    <property type="term" value="C:cytosol"/>
    <property type="evidence" value="ECO:0007669"/>
    <property type="project" value="TreeGrafter"/>
</dbReference>
<keyword evidence="3" id="KW-0808">Transferase</keyword>
<dbReference type="PANTHER" id="PTHR10953:SF240">
    <property type="entry name" value="SULFUR CARRIER PROTEIN THIS ADENYLYLTRANSFERASE"/>
    <property type="match status" value="1"/>
</dbReference>
<dbReference type="InterPro" id="IPR000594">
    <property type="entry name" value="ThiF_NAD_FAD-bd"/>
</dbReference>